<dbReference type="EMBL" id="SVCM01000084">
    <property type="protein sequence ID" value="MBE6060054.1"/>
    <property type="molecule type" value="Genomic_DNA"/>
</dbReference>
<dbReference type="AlphaFoldDB" id="A0A927WD55"/>
<dbReference type="InterPro" id="IPR036400">
    <property type="entry name" value="Cyt_B5-like_heme/steroid_sf"/>
</dbReference>
<dbReference type="Proteomes" id="UP000768462">
    <property type="component" value="Unassembled WGS sequence"/>
</dbReference>
<evidence type="ECO:0000259" key="1">
    <source>
        <dbReference type="SMART" id="SM01117"/>
    </source>
</evidence>
<evidence type="ECO:0000313" key="3">
    <source>
        <dbReference type="Proteomes" id="UP000768462"/>
    </source>
</evidence>
<dbReference type="SUPFAM" id="SSF55856">
    <property type="entry name" value="Cytochrome b5-like heme/steroid binding domain"/>
    <property type="match status" value="1"/>
</dbReference>
<reference evidence="2" key="1">
    <citation type="submission" date="2019-04" db="EMBL/GenBank/DDBJ databases">
        <title>Evolution of Biomass-Degrading Anaerobic Consortia Revealed by Metagenomics.</title>
        <authorList>
            <person name="Peng X."/>
        </authorList>
    </citation>
    <scope>NUCLEOTIDE SEQUENCE</scope>
    <source>
        <strain evidence="2">SIG254</strain>
    </source>
</reference>
<protein>
    <submittedName>
        <fullName evidence="2">Heme/steroid-binding protein</fullName>
    </submittedName>
</protein>
<dbReference type="Gene3D" id="3.10.120.10">
    <property type="entry name" value="Cytochrome b5-like heme/steroid binding domain"/>
    <property type="match status" value="1"/>
</dbReference>
<accession>A0A927WD55</accession>
<comment type="caution">
    <text evidence="2">The sequence shown here is derived from an EMBL/GenBank/DDBJ whole genome shotgun (WGS) entry which is preliminary data.</text>
</comment>
<feature type="domain" description="Cytochrome b5 heme-binding" evidence="1">
    <location>
        <begin position="25"/>
        <end position="95"/>
    </location>
</feature>
<dbReference type="Pfam" id="PF00173">
    <property type="entry name" value="Cyt-b5"/>
    <property type="match status" value="1"/>
</dbReference>
<evidence type="ECO:0000313" key="2">
    <source>
        <dbReference type="EMBL" id="MBE6060054.1"/>
    </source>
</evidence>
<organism evidence="2 3">
    <name type="scientific">Clostridium sulfidigenes</name>
    <dbReference type="NCBI Taxonomy" id="318464"/>
    <lineage>
        <taxon>Bacteria</taxon>
        <taxon>Bacillati</taxon>
        <taxon>Bacillota</taxon>
        <taxon>Clostridia</taxon>
        <taxon>Eubacteriales</taxon>
        <taxon>Clostridiaceae</taxon>
        <taxon>Clostridium</taxon>
    </lineage>
</organism>
<dbReference type="InterPro" id="IPR001199">
    <property type="entry name" value="Cyt_B5-like_heme/steroid-bd"/>
</dbReference>
<proteinExistence type="predicted"/>
<name>A0A927WD55_9CLOT</name>
<gene>
    <name evidence="2" type="ORF">E7215_07765</name>
</gene>
<dbReference type="SMART" id="SM01117">
    <property type="entry name" value="Cyt-b5"/>
    <property type="match status" value="1"/>
</dbReference>
<sequence length="96" mass="10800">MALYFDLKTIEELIGHNYYRQQKEFTLQELAQFDGSNGKPAYVAIEGIVYDVSKVAEWAGGKHFGNTAGQDLTSEFKSCHVMTKLDKLPKVGILKE</sequence>